<dbReference type="Pfam" id="PF20150">
    <property type="entry name" value="2EXR"/>
    <property type="match status" value="1"/>
</dbReference>
<gene>
    <name evidence="2" type="ORF">M430DRAFT_18977</name>
</gene>
<dbReference type="GeneID" id="36572079"/>
<reference evidence="2 3" key="1">
    <citation type="journal article" date="2018" name="New Phytol.">
        <title>Comparative genomics and transcriptomics depict ericoid mycorrhizal fungi as versatile saprotrophs and plant mutualists.</title>
        <authorList>
            <person name="Martino E."/>
            <person name="Morin E."/>
            <person name="Grelet G.A."/>
            <person name="Kuo A."/>
            <person name="Kohler A."/>
            <person name="Daghino S."/>
            <person name="Barry K.W."/>
            <person name="Cichocki N."/>
            <person name="Clum A."/>
            <person name="Dockter R.B."/>
            <person name="Hainaut M."/>
            <person name="Kuo R.C."/>
            <person name="LaButti K."/>
            <person name="Lindahl B.D."/>
            <person name="Lindquist E.A."/>
            <person name="Lipzen A."/>
            <person name="Khouja H.R."/>
            <person name="Magnuson J."/>
            <person name="Murat C."/>
            <person name="Ohm R.A."/>
            <person name="Singer S.W."/>
            <person name="Spatafora J.W."/>
            <person name="Wang M."/>
            <person name="Veneault-Fourrey C."/>
            <person name="Henrissat B."/>
            <person name="Grigoriev I.V."/>
            <person name="Martin F.M."/>
            <person name="Perotto S."/>
        </authorList>
    </citation>
    <scope>NUCLEOTIDE SEQUENCE [LARGE SCALE GENOMIC DNA]</scope>
    <source>
        <strain evidence="2 3">ATCC 22711</strain>
    </source>
</reference>
<organism evidence="2 3">
    <name type="scientific">Amorphotheca resinae ATCC 22711</name>
    <dbReference type="NCBI Taxonomy" id="857342"/>
    <lineage>
        <taxon>Eukaryota</taxon>
        <taxon>Fungi</taxon>
        <taxon>Dikarya</taxon>
        <taxon>Ascomycota</taxon>
        <taxon>Pezizomycotina</taxon>
        <taxon>Leotiomycetes</taxon>
        <taxon>Helotiales</taxon>
        <taxon>Amorphothecaceae</taxon>
        <taxon>Amorphotheca</taxon>
    </lineage>
</organism>
<accession>A0A2T3B1F4</accession>
<name>A0A2T3B1F4_AMORE</name>
<keyword evidence="3" id="KW-1185">Reference proteome</keyword>
<dbReference type="AlphaFoldDB" id="A0A2T3B1F4"/>
<dbReference type="InterPro" id="IPR045518">
    <property type="entry name" value="2EXR"/>
</dbReference>
<dbReference type="Proteomes" id="UP000241818">
    <property type="component" value="Unassembled WGS sequence"/>
</dbReference>
<feature type="domain" description="2EXR" evidence="1">
    <location>
        <begin position="11"/>
        <end position="103"/>
    </location>
</feature>
<dbReference type="RefSeq" id="XP_024720730.1">
    <property type="nucleotide sequence ID" value="XM_024863998.1"/>
</dbReference>
<dbReference type="EMBL" id="KZ679011">
    <property type="protein sequence ID" value="PSS18378.1"/>
    <property type="molecule type" value="Genomic_DNA"/>
</dbReference>
<dbReference type="OrthoDB" id="3546385at2759"/>
<evidence type="ECO:0000313" key="3">
    <source>
        <dbReference type="Proteomes" id="UP000241818"/>
    </source>
</evidence>
<evidence type="ECO:0000259" key="1">
    <source>
        <dbReference type="Pfam" id="PF20150"/>
    </source>
</evidence>
<proteinExistence type="predicted"/>
<sequence length="291" mass="33812">MAAAATNTSIFHLFTSLAPELRDQIWRAALPDEVGPVLYFYKKGGWCPRRLLPSDEGYDPENDDESNVNFEFRHDVLDAVQVEIPLFFVNREARNIALAWIREHNIEIRVYARKHEQLQSPVFVIPFDSIHNALYIALDKWDEFICEPDDRCYQPDMVEKLIHVQAAGITRIAMPEALFRGEGEVAAALAELIDRWFGLVEVLFILVDTPLDLQPANNGMKIQPRWKLENIEGGTFFWNHDRGRFDYNESEYIIDEALYKLIEEINEWLGKELVKNSIRSFEVRPVFAVRT</sequence>
<protein>
    <recommendedName>
        <fullName evidence="1">2EXR domain-containing protein</fullName>
    </recommendedName>
</protein>
<dbReference type="InParanoid" id="A0A2T3B1F4"/>
<evidence type="ECO:0000313" key="2">
    <source>
        <dbReference type="EMBL" id="PSS18378.1"/>
    </source>
</evidence>